<evidence type="ECO:0000313" key="3">
    <source>
        <dbReference type="Proteomes" id="UP001283361"/>
    </source>
</evidence>
<evidence type="ECO:0000256" key="1">
    <source>
        <dbReference type="SAM" id="SignalP"/>
    </source>
</evidence>
<keyword evidence="1" id="KW-0732">Signal</keyword>
<accession>A0AAE1D3U1</accession>
<feature type="signal peptide" evidence="1">
    <location>
        <begin position="1"/>
        <end position="16"/>
    </location>
</feature>
<evidence type="ECO:0000313" key="2">
    <source>
        <dbReference type="EMBL" id="KAK3756376.1"/>
    </source>
</evidence>
<reference evidence="2" key="1">
    <citation type="journal article" date="2023" name="G3 (Bethesda)">
        <title>A reference genome for the long-term kleptoplast-retaining sea slug Elysia crispata morphotype clarki.</title>
        <authorList>
            <person name="Eastman K.E."/>
            <person name="Pendleton A.L."/>
            <person name="Shaikh M.A."/>
            <person name="Suttiyut T."/>
            <person name="Ogas R."/>
            <person name="Tomko P."/>
            <person name="Gavelis G."/>
            <person name="Widhalm J.R."/>
            <person name="Wisecaver J.H."/>
        </authorList>
    </citation>
    <scope>NUCLEOTIDE SEQUENCE</scope>
    <source>
        <strain evidence="2">ECLA1</strain>
    </source>
</reference>
<sequence>MMLLCCISLCLATVSAYGLQTDDANGVLNPNKDSSTRGEADDVRRSLFRGASLATLLGSQSIDPEKGEEDGMSYVQAPAPYSPWELKSGALSATHLAAPSSLGPKPRRSCIGTASFLIGLLKDSLYQKGIPDRDVESLLVDVLQRLCSGVAYGPRSGSGVQGYPSKVVPAYTKRGYPGRGSFHMRFAPRFGTKLIPNQKMGDGGSTLLRYGRSAEAVESSKEQH</sequence>
<comment type="caution">
    <text evidence="2">The sequence shown here is derived from an EMBL/GenBank/DDBJ whole genome shotgun (WGS) entry which is preliminary data.</text>
</comment>
<feature type="chain" id="PRO_5042182060" evidence="1">
    <location>
        <begin position="17"/>
        <end position="224"/>
    </location>
</feature>
<dbReference type="AlphaFoldDB" id="A0AAE1D3U1"/>
<gene>
    <name evidence="2" type="ORF">RRG08_038865</name>
</gene>
<name>A0AAE1D3U1_9GAST</name>
<dbReference type="Proteomes" id="UP001283361">
    <property type="component" value="Unassembled WGS sequence"/>
</dbReference>
<keyword evidence="3" id="KW-1185">Reference proteome</keyword>
<protein>
    <submittedName>
        <fullName evidence="2">Uncharacterized protein</fullName>
    </submittedName>
</protein>
<proteinExistence type="predicted"/>
<dbReference type="EMBL" id="JAWDGP010005524">
    <property type="protein sequence ID" value="KAK3756376.1"/>
    <property type="molecule type" value="Genomic_DNA"/>
</dbReference>
<organism evidence="2 3">
    <name type="scientific">Elysia crispata</name>
    <name type="common">lettuce slug</name>
    <dbReference type="NCBI Taxonomy" id="231223"/>
    <lineage>
        <taxon>Eukaryota</taxon>
        <taxon>Metazoa</taxon>
        <taxon>Spiralia</taxon>
        <taxon>Lophotrochozoa</taxon>
        <taxon>Mollusca</taxon>
        <taxon>Gastropoda</taxon>
        <taxon>Heterobranchia</taxon>
        <taxon>Euthyneura</taxon>
        <taxon>Panpulmonata</taxon>
        <taxon>Sacoglossa</taxon>
        <taxon>Placobranchoidea</taxon>
        <taxon>Plakobranchidae</taxon>
        <taxon>Elysia</taxon>
    </lineage>
</organism>